<gene>
    <name evidence="3" type="ORF">D6850_11120</name>
</gene>
<organism evidence="3 4">
    <name type="scientific">Roseovarius spongiae</name>
    <dbReference type="NCBI Taxonomy" id="2320272"/>
    <lineage>
        <taxon>Bacteria</taxon>
        <taxon>Pseudomonadati</taxon>
        <taxon>Pseudomonadota</taxon>
        <taxon>Alphaproteobacteria</taxon>
        <taxon>Rhodobacterales</taxon>
        <taxon>Roseobacteraceae</taxon>
        <taxon>Roseovarius</taxon>
    </lineage>
</organism>
<feature type="compositionally biased region" description="Basic and acidic residues" evidence="1">
    <location>
        <begin position="308"/>
        <end position="320"/>
    </location>
</feature>
<feature type="signal peptide" evidence="2">
    <location>
        <begin position="1"/>
        <end position="27"/>
    </location>
</feature>
<evidence type="ECO:0000256" key="2">
    <source>
        <dbReference type="SAM" id="SignalP"/>
    </source>
</evidence>
<dbReference type="RefSeq" id="WP_121166742.1">
    <property type="nucleotide sequence ID" value="NZ_RAPE01000002.1"/>
</dbReference>
<dbReference type="Proteomes" id="UP000281128">
    <property type="component" value="Unassembled WGS sequence"/>
</dbReference>
<evidence type="ECO:0000313" key="4">
    <source>
        <dbReference type="Proteomes" id="UP000281128"/>
    </source>
</evidence>
<keyword evidence="2" id="KW-0732">Signal</keyword>
<evidence type="ECO:0000256" key="1">
    <source>
        <dbReference type="SAM" id="MobiDB-lite"/>
    </source>
</evidence>
<feature type="region of interest" description="Disordered" evidence="1">
    <location>
        <begin position="280"/>
        <end position="320"/>
    </location>
</feature>
<evidence type="ECO:0000313" key="3">
    <source>
        <dbReference type="EMBL" id="RKF15359.1"/>
    </source>
</evidence>
<keyword evidence="4" id="KW-1185">Reference proteome</keyword>
<feature type="region of interest" description="Disordered" evidence="1">
    <location>
        <begin position="72"/>
        <end position="94"/>
    </location>
</feature>
<dbReference type="OrthoDB" id="7805566at2"/>
<proteinExistence type="predicted"/>
<dbReference type="AlphaFoldDB" id="A0A3A8AUK9"/>
<feature type="chain" id="PRO_5017341608" evidence="2">
    <location>
        <begin position="28"/>
        <end position="334"/>
    </location>
</feature>
<sequence>MNGFAIAFAAIAAATAIGVDYMAQAQAADEPLGSYSVAAYSQTVSDRVGGLLKTAEPAPPVPARDYLPDAPPGWERRAWSPVDESGDDPIKTESMADMDDSTVMRAAEGVMSGKEIARAERDVWEYVGPSGTIRLSATHEDSIGRSFTRKLKSDPGTINVMLRHGRPIKFGKVAGVTFYGAKRDEWDSSGTLPLTPPIFVRGHVGNDIEITAYAEGNHDTLIDLLAAIDYDALNEMQATPARRVGSAQGPLSAAQRKTMLVRAGQLENARVKARRALEKAAEAEAPAKQEPKAANRLEMQAKHALNRGADDPKRLKVGGEDCDTQRVGKFCGVK</sequence>
<reference evidence="3 4" key="1">
    <citation type="submission" date="2018-09" db="EMBL/GenBank/DDBJ databases">
        <title>Roseovarius spongiae sp. nov., isolated from a marine sponge.</title>
        <authorList>
            <person name="Zhuang L."/>
            <person name="Luo L."/>
        </authorList>
    </citation>
    <scope>NUCLEOTIDE SEQUENCE [LARGE SCALE GENOMIC DNA]</scope>
    <source>
        <strain evidence="3 4">HN-E21</strain>
    </source>
</reference>
<feature type="compositionally biased region" description="Basic and acidic residues" evidence="1">
    <location>
        <begin position="280"/>
        <end position="301"/>
    </location>
</feature>
<name>A0A3A8AUK9_9RHOB</name>
<protein>
    <submittedName>
        <fullName evidence="3">Uncharacterized protein</fullName>
    </submittedName>
</protein>
<accession>A0A3A8AUK9</accession>
<comment type="caution">
    <text evidence="3">The sequence shown here is derived from an EMBL/GenBank/DDBJ whole genome shotgun (WGS) entry which is preliminary data.</text>
</comment>
<dbReference type="EMBL" id="RAPE01000002">
    <property type="protein sequence ID" value="RKF15359.1"/>
    <property type="molecule type" value="Genomic_DNA"/>
</dbReference>